<dbReference type="Pfam" id="PF01393">
    <property type="entry name" value="Chromo_shadow"/>
    <property type="match status" value="1"/>
</dbReference>
<dbReference type="Gene3D" id="2.40.50.40">
    <property type="match status" value="2"/>
</dbReference>
<protein>
    <recommendedName>
        <fullName evidence="5">Chromo domain-containing protein</fullName>
    </recommendedName>
</protein>
<keyword evidence="7" id="KW-1185">Reference proteome</keyword>
<feature type="compositionally biased region" description="Acidic residues" evidence="4">
    <location>
        <begin position="136"/>
        <end position="146"/>
    </location>
</feature>
<evidence type="ECO:0000256" key="1">
    <source>
        <dbReference type="ARBA" id="ARBA00004123"/>
    </source>
</evidence>
<comment type="subunit">
    <text evidence="2">Component of the NuA4 histone acetyltransferase complex.</text>
</comment>
<dbReference type="CDD" id="cd00024">
    <property type="entry name" value="CD_CSD"/>
    <property type="match status" value="1"/>
</dbReference>
<feature type="compositionally biased region" description="Acidic residues" evidence="4">
    <location>
        <begin position="112"/>
        <end position="122"/>
    </location>
</feature>
<gene>
    <name evidence="6" type="ORF">RRF57_001607</name>
</gene>
<dbReference type="Pfam" id="PF00385">
    <property type="entry name" value="Chromo"/>
    <property type="match status" value="1"/>
</dbReference>
<reference evidence="6 7" key="1">
    <citation type="submission" date="2023-10" db="EMBL/GenBank/DDBJ databases">
        <title>Draft genome sequence of Xylaria bambusicola isolate GMP-LS, the root and basal stem rot pathogen of sugarcane in Indonesia.</title>
        <authorList>
            <person name="Selvaraj P."/>
            <person name="Muralishankar V."/>
            <person name="Muruganantham S."/>
            <person name="Sp S."/>
            <person name="Haryani S."/>
            <person name="Lau K.J.X."/>
            <person name="Naqvi N.I."/>
        </authorList>
    </citation>
    <scope>NUCLEOTIDE SEQUENCE [LARGE SCALE GENOMIC DNA]</scope>
    <source>
        <strain evidence="6">GMP-LS</strain>
    </source>
</reference>
<dbReference type="SMART" id="SM00300">
    <property type="entry name" value="ChSh"/>
    <property type="match status" value="1"/>
</dbReference>
<keyword evidence="3" id="KW-0539">Nucleus</keyword>
<feature type="region of interest" description="Disordered" evidence="4">
    <location>
        <begin position="240"/>
        <end position="289"/>
    </location>
</feature>
<evidence type="ECO:0000259" key="5">
    <source>
        <dbReference type="PROSITE" id="PS50013"/>
    </source>
</evidence>
<accession>A0AAN7UHH8</accession>
<dbReference type="SMART" id="SM00298">
    <property type="entry name" value="CHROMO"/>
    <property type="match status" value="1"/>
</dbReference>
<dbReference type="AlphaFoldDB" id="A0AAN7UHH8"/>
<dbReference type="InterPro" id="IPR016197">
    <property type="entry name" value="Chromo-like_dom_sf"/>
</dbReference>
<evidence type="ECO:0000256" key="2">
    <source>
        <dbReference type="ARBA" id="ARBA00011353"/>
    </source>
</evidence>
<dbReference type="PROSITE" id="PS00598">
    <property type="entry name" value="CHROMO_1"/>
    <property type="match status" value="1"/>
</dbReference>
<dbReference type="GO" id="GO:0005634">
    <property type="term" value="C:nucleus"/>
    <property type="evidence" value="ECO:0007669"/>
    <property type="project" value="UniProtKB-SubCell"/>
</dbReference>
<dbReference type="PANTHER" id="PTHR22812">
    <property type="entry name" value="CHROMOBOX PROTEIN"/>
    <property type="match status" value="1"/>
</dbReference>
<comment type="subcellular location">
    <subcellularLocation>
        <location evidence="1">Nucleus</location>
    </subcellularLocation>
</comment>
<proteinExistence type="predicted"/>
<dbReference type="GO" id="GO:0006338">
    <property type="term" value="P:chromatin remodeling"/>
    <property type="evidence" value="ECO:0007669"/>
    <property type="project" value="UniProtKB-ARBA"/>
</dbReference>
<dbReference type="InterPro" id="IPR008251">
    <property type="entry name" value="Chromo_shadow_dom"/>
</dbReference>
<evidence type="ECO:0000256" key="3">
    <source>
        <dbReference type="ARBA" id="ARBA00023242"/>
    </source>
</evidence>
<comment type="caution">
    <text evidence="6">The sequence shown here is derived from an EMBL/GenBank/DDBJ whole genome shotgun (WGS) entry which is preliminary data.</text>
</comment>
<feature type="domain" description="Chromo" evidence="5">
    <location>
        <begin position="174"/>
        <end position="224"/>
    </location>
</feature>
<dbReference type="InterPro" id="IPR023779">
    <property type="entry name" value="Chromodomain_CS"/>
</dbReference>
<feature type="region of interest" description="Disordered" evidence="4">
    <location>
        <begin position="112"/>
        <end position="146"/>
    </location>
</feature>
<dbReference type="CDD" id="cd18657">
    <property type="entry name" value="CSD_Swi6"/>
    <property type="match status" value="1"/>
</dbReference>
<name>A0AAN7UHH8_9PEZI</name>
<dbReference type="InterPro" id="IPR000953">
    <property type="entry name" value="Chromo/chromo_shadow_dom"/>
</dbReference>
<dbReference type="InterPro" id="IPR023780">
    <property type="entry name" value="Chromo_domain"/>
</dbReference>
<sequence>MVTSVRAPSLVNLPALNDLREPASGTRHPYIALLDSISNAAWYVLPASTPLDPRPPMPAVSASLLSYGWRASPQLFLTYSISDDEASDIADFAPPVSKKRVSVASVKATLKDDDDDDVDNEMLDVVGDDNAKDAQDEGGDEDEDLEEDECATPNSFLLLLRYHVLLLTVLDRRYIVEKILAHMVEPDGTLKYKVKWEGYDKKSDQTWEEEDNLRENAAGVLDEYLSSVGGRDTILDEAQTALKTKKRGRPSSGTSTNGTKRRRNESHPASTSPPASSRAWKPPQGSWEDAVESIDACHDENTGKLIVYLTWKTGQKTQHDTKVIYARCPQKMLQFYERHVKIVATGSDTAKDE</sequence>
<evidence type="ECO:0000313" key="6">
    <source>
        <dbReference type="EMBL" id="KAK5625891.1"/>
    </source>
</evidence>
<dbReference type="GO" id="GO:0000792">
    <property type="term" value="C:heterochromatin"/>
    <property type="evidence" value="ECO:0007669"/>
    <property type="project" value="UniProtKB-ARBA"/>
</dbReference>
<dbReference type="PROSITE" id="PS50013">
    <property type="entry name" value="CHROMO_2"/>
    <property type="match status" value="1"/>
</dbReference>
<evidence type="ECO:0000256" key="4">
    <source>
        <dbReference type="SAM" id="MobiDB-lite"/>
    </source>
</evidence>
<dbReference type="Proteomes" id="UP001305414">
    <property type="component" value="Unassembled WGS sequence"/>
</dbReference>
<organism evidence="6 7">
    <name type="scientific">Xylaria bambusicola</name>
    <dbReference type="NCBI Taxonomy" id="326684"/>
    <lineage>
        <taxon>Eukaryota</taxon>
        <taxon>Fungi</taxon>
        <taxon>Dikarya</taxon>
        <taxon>Ascomycota</taxon>
        <taxon>Pezizomycotina</taxon>
        <taxon>Sordariomycetes</taxon>
        <taxon>Xylariomycetidae</taxon>
        <taxon>Xylariales</taxon>
        <taxon>Xylariaceae</taxon>
        <taxon>Xylaria</taxon>
    </lineage>
</organism>
<evidence type="ECO:0000313" key="7">
    <source>
        <dbReference type="Proteomes" id="UP001305414"/>
    </source>
</evidence>
<dbReference type="InterPro" id="IPR051219">
    <property type="entry name" value="Heterochromatin_chromo-domain"/>
</dbReference>
<dbReference type="EMBL" id="JAWHQM010000003">
    <property type="protein sequence ID" value="KAK5625891.1"/>
    <property type="molecule type" value="Genomic_DNA"/>
</dbReference>
<feature type="compositionally biased region" description="Low complexity" evidence="4">
    <location>
        <begin position="267"/>
        <end position="279"/>
    </location>
</feature>
<dbReference type="SUPFAM" id="SSF54160">
    <property type="entry name" value="Chromo domain-like"/>
    <property type="match status" value="2"/>
</dbReference>